<evidence type="ECO:0000313" key="3">
    <source>
        <dbReference type="Proteomes" id="UP000319449"/>
    </source>
</evidence>
<dbReference type="AlphaFoldDB" id="A0A562VP56"/>
<keyword evidence="3" id="KW-1185">Reference proteome</keyword>
<protein>
    <submittedName>
        <fullName evidence="2">Uncharacterized protein</fullName>
    </submittedName>
</protein>
<gene>
    <name evidence="2" type="ORF">JN12_01480</name>
</gene>
<name>A0A562VP56_9BACT</name>
<accession>A0A562VP56</accession>
<feature type="region of interest" description="Disordered" evidence="1">
    <location>
        <begin position="59"/>
        <end position="92"/>
    </location>
</feature>
<evidence type="ECO:0000256" key="1">
    <source>
        <dbReference type="SAM" id="MobiDB-lite"/>
    </source>
</evidence>
<dbReference type="RefSeq" id="WP_145020544.1">
    <property type="nucleotide sequence ID" value="NZ_VLLN01000007.1"/>
</dbReference>
<comment type="caution">
    <text evidence="2">The sequence shown here is derived from an EMBL/GenBank/DDBJ whole genome shotgun (WGS) entry which is preliminary data.</text>
</comment>
<dbReference type="EMBL" id="VLLN01000007">
    <property type="protein sequence ID" value="TWJ19679.1"/>
    <property type="molecule type" value="Genomic_DNA"/>
</dbReference>
<dbReference type="OrthoDB" id="5397615at2"/>
<dbReference type="Proteomes" id="UP000319449">
    <property type="component" value="Unassembled WGS sequence"/>
</dbReference>
<sequence>MPQFTIKLNTYDPVIVEAFSLLRKSRKQAAFTQEALKYFLASEMGVQVIDLMCRDNSSSLQPTHKVNPVEQLKDSAPKARNDFPSPASNQAKDSCCDVMEKILK</sequence>
<reference evidence="2 3" key="1">
    <citation type="submission" date="2019-07" db="EMBL/GenBank/DDBJ databases">
        <title>Genomic Encyclopedia of Archaeal and Bacterial Type Strains, Phase II (KMG-II): from individual species to whole genera.</title>
        <authorList>
            <person name="Goeker M."/>
        </authorList>
    </citation>
    <scope>NUCLEOTIDE SEQUENCE [LARGE SCALE GENOMIC DNA]</scope>
    <source>
        <strain evidence="2 3">ATCC BAA-1139</strain>
    </source>
</reference>
<organism evidence="2 3">
    <name type="scientific">Geobacter argillaceus</name>
    <dbReference type="NCBI Taxonomy" id="345631"/>
    <lineage>
        <taxon>Bacteria</taxon>
        <taxon>Pseudomonadati</taxon>
        <taxon>Thermodesulfobacteriota</taxon>
        <taxon>Desulfuromonadia</taxon>
        <taxon>Geobacterales</taxon>
        <taxon>Geobacteraceae</taxon>
        <taxon>Geobacter</taxon>
    </lineage>
</organism>
<feature type="compositionally biased region" description="Basic and acidic residues" evidence="1">
    <location>
        <begin position="71"/>
        <end position="81"/>
    </location>
</feature>
<evidence type="ECO:0000313" key="2">
    <source>
        <dbReference type="EMBL" id="TWJ19679.1"/>
    </source>
</evidence>
<proteinExistence type="predicted"/>